<keyword evidence="2" id="KW-1185">Reference proteome</keyword>
<evidence type="ECO:0000313" key="1">
    <source>
        <dbReference type="EMBL" id="KAK9325506.1"/>
    </source>
</evidence>
<proteinExistence type="predicted"/>
<protein>
    <submittedName>
        <fullName evidence="1">Uncharacterized protein</fullName>
    </submittedName>
</protein>
<gene>
    <name evidence="1" type="ORF">V1517DRAFT_178742</name>
</gene>
<comment type="caution">
    <text evidence="1">The sequence shown here is derived from an EMBL/GenBank/DDBJ whole genome shotgun (WGS) entry which is preliminary data.</text>
</comment>
<evidence type="ECO:0000313" key="2">
    <source>
        <dbReference type="Proteomes" id="UP001489719"/>
    </source>
</evidence>
<dbReference type="Proteomes" id="UP001489719">
    <property type="component" value="Unassembled WGS sequence"/>
</dbReference>
<accession>A0ACC3TXG9</accession>
<name>A0ACC3TXG9_9ASCO</name>
<feature type="non-terminal residue" evidence="1">
    <location>
        <position position="1"/>
    </location>
</feature>
<organism evidence="1 2">
    <name type="scientific">Lipomyces orientalis</name>
    <dbReference type="NCBI Taxonomy" id="1233043"/>
    <lineage>
        <taxon>Eukaryota</taxon>
        <taxon>Fungi</taxon>
        <taxon>Dikarya</taxon>
        <taxon>Ascomycota</taxon>
        <taxon>Saccharomycotina</taxon>
        <taxon>Lipomycetes</taxon>
        <taxon>Lipomycetales</taxon>
        <taxon>Lipomycetaceae</taxon>
        <taxon>Lipomyces</taxon>
    </lineage>
</organism>
<dbReference type="EMBL" id="MU970040">
    <property type="protein sequence ID" value="KAK9325506.1"/>
    <property type="molecule type" value="Genomic_DNA"/>
</dbReference>
<sequence>AYGVQRRNALSRHLRSRLQLSAFAALYPSCLSATYGVTKLVSLFSVDILVCWSDKCVAVNRLCGGQDAGRDERTICYARVSSNHETNDLDRQRADLHARSPQAEIISDLRSGLLLERIYAGAVTRVAIEYNHRLCRCLWISQKHRVQLMVLNTSPSAEAYASSELTEDLLAAVNYFAAKHNDRRAAAYRRRRQQVARLIRLFPTKSQKETLRQWFGTQRYIYNRSVALVREGMKPTQKELRALLLNKYIER</sequence>
<reference evidence="2" key="1">
    <citation type="journal article" date="2024" name="Front. Bioeng. Biotechnol.">
        <title>Genome-scale model development and genomic sequencing of the oleaginous clade Lipomyces.</title>
        <authorList>
            <person name="Czajka J.J."/>
            <person name="Han Y."/>
            <person name="Kim J."/>
            <person name="Mondo S.J."/>
            <person name="Hofstad B.A."/>
            <person name="Robles A."/>
            <person name="Haridas S."/>
            <person name="Riley R."/>
            <person name="LaButti K."/>
            <person name="Pangilinan J."/>
            <person name="Andreopoulos W."/>
            <person name="Lipzen A."/>
            <person name="Yan J."/>
            <person name="Wang M."/>
            <person name="Ng V."/>
            <person name="Grigoriev I.V."/>
            <person name="Spatafora J.W."/>
            <person name="Magnuson J.K."/>
            <person name="Baker S.E."/>
            <person name="Pomraning K.R."/>
        </authorList>
    </citation>
    <scope>NUCLEOTIDE SEQUENCE [LARGE SCALE GENOMIC DNA]</scope>
    <source>
        <strain evidence="2">CBS 10300</strain>
    </source>
</reference>